<dbReference type="Gene3D" id="1.10.10.10">
    <property type="entry name" value="Winged helix-like DNA-binding domain superfamily/Winged helix DNA-binding domain"/>
    <property type="match status" value="1"/>
</dbReference>
<evidence type="ECO:0000313" key="7">
    <source>
        <dbReference type="Proteomes" id="UP000677668"/>
    </source>
</evidence>
<accession>A0ABX8B2R9</accession>
<protein>
    <submittedName>
        <fullName evidence="6">Sigma-70 family RNA polymerase sigma factor</fullName>
    </submittedName>
</protein>
<dbReference type="InterPro" id="IPR013324">
    <property type="entry name" value="RNA_pol_sigma_r3/r4-like"/>
</dbReference>
<dbReference type="SUPFAM" id="SSF88659">
    <property type="entry name" value="Sigma3 and sigma4 domains of RNA polymerase sigma factors"/>
    <property type="match status" value="1"/>
</dbReference>
<proteinExistence type="inferred from homology"/>
<evidence type="ECO:0000259" key="5">
    <source>
        <dbReference type="Pfam" id="PF07638"/>
    </source>
</evidence>
<evidence type="ECO:0000256" key="2">
    <source>
        <dbReference type="ARBA" id="ARBA00023015"/>
    </source>
</evidence>
<comment type="similarity">
    <text evidence="1">Belongs to the sigma-70 factor family. ECF subfamily.</text>
</comment>
<reference evidence="6 7" key="1">
    <citation type="submission" date="2021-03" db="EMBL/GenBank/DDBJ databases">
        <title>Genomic and phenotypic characterization of Chloracidobacterium isolates provides evidence for multiple species.</title>
        <authorList>
            <person name="Saini M.K."/>
            <person name="Costas A.M.G."/>
            <person name="Tank M."/>
            <person name="Bryant D.A."/>
        </authorList>
    </citation>
    <scope>NUCLEOTIDE SEQUENCE [LARGE SCALE GENOMIC DNA]</scope>
    <source>
        <strain evidence="6 7">N</strain>
    </source>
</reference>
<dbReference type="Gene3D" id="1.10.1740.10">
    <property type="match status" value="1"/>
</dbReference>
<dbReference type="Pfam" id="PF07638">
    <property type="entry name" value="Sigma70_ECF"/>
    <property type="match status" value="1"/>
</dbReference>
<keyword evidence="3" id="KW-0731">Sigma factor</keyword>
<evidence type="ECO:0000256" key="1">
    <source>
        <dbReference type="ARBA" id="ARBA00010641"/>
    </source>
</evidence>
<dbReference type="SUPFAM" id="SSF88946">
    <property type="entry name" value="Sigma2 domain of RNA polymerase sigma factors"/>
    <property type="match status" value="1"/>
</dbReference>
<dbReference type="RefSeq" id="WP_211423524.1">
    <property type="nucleotide sequence ID" value="NZ_CP072643.1"/>
</dbReference>
<dbReference type="InterPro" id="IPR013325">
    <property type="entry name" value="RNA_pol_sigma_r2"/>
</dbReference>
<dbReference type="InterPro" id="IPR014284">
    <property type="entry name" value="RNA_pol_sigma-70_dom"/>
</dbReference>
<dbReference type="InterPro" id="IPR039425">
    <property type="entry name" value="RNA_pol_sigma-70-like"/>
</dbReference>
<evidence type="ECO:0000256" key="4">
    <source>
        <dbReference type="ARBA" id="ARBA00023163"/>
    </source>
</evidence>
<dbReference type="PANTHER" id="PTHR43133">
    <property type="entry name" value="RNA POLYMERASE ECF-TYPE SIGMA FACTO"/>
    <property type="match status" value="1"/>
</dbReference>
<dbReference type="InterPro" id="IPR011517">
    <property type="entry name" value="RNA_pol_sigma70_ECF-like"/>
</dbReference>
<keyword evidence="7" id="KW-1185">Reference proteome</keyword>
<dbReference type="Proteomes" id="UP000677668">
    <property type="component" value="Chromosome 2"/>
</dbReference>
<dbReference type="NCBIfam" id="TIGR02937">
    <property type="entry name" value="sigma70-ECF"/>
    <property type="match status" value="1"/>
</dbReference>
<sequence length="198" mass="22263">MGDITQLLNAWQAGDESALARLMPVVYAELRRIAVRAMRREAVGHTLQPTALVNEAYLRLTQQERTNWRNRTHFFAIAAQLMRRILVDHVRRRQRQRRGGEHVIITLDVMPDLAAPEPSGGAVDVLALDEALGKLEALAPRQCRIVELRFFSGLTVEATAEALGISAITVKREWAMAKTFLYRELRPAREAACGGERP</sequence>
<dbReference type="NCBIfam" id="TIGR02999">
    <property type="entry name" value="Sig-70_X6"/>
    <property type="match status" value="1"/>
</dbReference>
<name>A0ABX8B2R9_9BACT</name>
<dbReference type="EMBL" id="CP072643">
    <property type="protein sequence ID" value="QUV95290.1"/>
    <property type="molecule type" value="Genomic_DNA"/>
</dbReference>
<keyword evidence="4" id="KW-0804">Transcription</keyword>
<dbReference type="PANTHER" id="PTHR43133:SF39">
    <property type="entry name" value="SIMILAR TO RNA POLYMERASE SIGMA-E FACTOR"/>
    <property type="match status" value="1"/>
</dbReference>
<dbReference type="InterPro" id="IPR053812">
    <property type="entry name" value="HTH_Sigma70_ECF-like"/>
</dbReference>
<keyword evidence="2" id="KW-0805">Transcription regulation</keyword>
<evidence type="ECO:0000256" key="3">
    <source>
        <dbReference type="ARBA" id="ARBA00023082"/>
    </source>
</evidence>
<gene>
    <name evidence="6" type="ORF">J8C05_14850</name>
</gene>
<dbReference type="InterPro" id="IPR036388">
    <property type="entry name" value="WH-like_DNA-bd_sf"/>
</dbReference>
<feature type="domain" description="RNA polymerase sigma-70 ECF-like HTH" evidence="5">
    <location>
        <begin position="1"/>
        <end position="186"/>
    </location>
</feature>
<evidence type="ECO:0000313" key="6">
    <source>
        <dbReference type="EMBL" id="QUV95290.1"/>
    </source>
</evidence>
<organism evidence="6 7">
    <name type="scientific">Chloracidobacterium sp. N</name>
    <dbReference type="NCBI Taxonomy" id="2821540"/>
    <lineage>
        <taxon>Bacteria</taxon>
        <taxon>Pseudomonadati</taxon>
        <taxon>Acidobacteriota</taxon>
        <taxon>Terriglobia</taxon>
        <taxon>Terriglobales</taxon>
        <taxon>Acidobacteriaceae</taxon>
        <taxon>Chloracidobacterium</taxon>
        <taxon>Chloracidobacterium aggregatum</taxon>
    </lineage>
</organism>